<feature type="transmembrane region" description="Helical" evidence="6">
    <location>
        <begin position="52"/>
        <end position="74"/>
    </location>
</feature>
<dbReference type="Pfam" id="PF01943">
    <property type="entry name" value="Polysacc_synt"/>
    <property type="match status" value="1"/>
</dbReference>
<keyword evidence="2" id="KW-1003">Cell membrane</keyword>
<dbReference type="InterPro" id="IPR002797">
    <property type="entry name" value="Polysacc_synth"/>
</dbReference>
<evidence type="ECO:0000256" key="5">
    <source>
        <dbReference type="ARBA" id="ARBA00023136"/>
    </source>
</evidence>
<feature type="transmembrane region" description="Helical" evidence="6">
    <location>
        <begin position="95"/>
        <end position="114"/>
    </location>
</feature>
<keyword evidence="3 6" id="KW-0812">Transmembrane</keyword>
<dbReference type="PANTHER" id="PTHR30250">
    <property type="entry name" value="PST FAMILY PREDICTED COLANIC ACID TRANSPORTER"/>
    <property type="match status" value="1"/>
</dbReference>
<accession>A0A7Y2RE06</accession>
<keyword evidence="4 6" id="KW-1133">Transmembrane helix</keyword>
<dbReference type="RefSeq" id="WP_171539969.1">
    <property type="nucleotide sequence ID" value="NZ_JABERL010000010.1"/>
</dbReference>
<feature type="transmembrane region" description="Helical" evidence="6">
    <location>
        <begin position="184"/>
        <end position="203"/>
    </location>
</feature>
<feature type="transmembrane region" description="Helical" evidence="6">
    <location>
        <begin position="343"/>
        <end position="363"/>
    </location>
</feature>
<evidence type="ECO:0000256" key="3">
    <source>
        <dbReference type="ARBA" id="ARBA00022692"/>
    </source>
</evidence>
<dbReference type="GO" id="GO:0005886">
    <property type="term" value="C:plasma membrane"/>
    <property type="evidence" value="ECO:0007669"/>
    <property type="project" value="UniProtKB-SubCell"/>
</dbReference>
<dbReference type="EMBL" id="JABERL010000010">
    <property type="protein sequence ID" value="NNH76958.1"/>
    <property type="molecule type" value="Genomic_DNA"/>
</dbReference>
<comment type="subcellular location">
    <subcellularLocation>
        <location evidence="1">Cell membrane</location>
        <topology evidence="1">Multi-pass membrane protein</topology>
    </subcellularLocation>
</comment>
<comment type="caution">
    <text evidence="7">The sequence shown here is derived from an EMBL/GenBank/DDBJ whole genome shotgun (WGS) entry which is preliminary data.</text>
</comment>
<name>A0A7Y2RE06_9GAMM</name>
<proteinExistence type="predicted"/>
<evidence type="ECO:0000256" key="6">
    <source>
        <dbReference type="SAM" id="Phobius"/>
    </source>
</evidence>
<evidence type="ECO:0000256" key="4">
    <source>
        <dbReference type="ARBA" id="ARBA00022989"/>
    </source>
</evidence>
<dbReference type="AlphaFoldDB" id="A0A7Y2RE06"/>
<feature type="transmembrane region" description="Helical" evidence="6">
    <location>
        <begin position="120"/>
        <end position="141"/>
    </location>
</feature>
<evidence type="ECO:0000313" key="8">
    <source>
        <dbReference type="Proteomes" id="UP000569202"/>
    </source>
</evidence>
<dbReference type="Proteomes" id="UP000569202">
    <property type="component" value="Unassembled WGS sequence"/>
</dbReference>
<feature type="transmembrane region" description="Helical" evidence="6">
    <location>
        <begin position="267"/>
        <end position="286"/>
    </location>
</feature>
<keyword evidence="5 6" id="KW-0472">Membrane</keyword>
<evidence type="ECO:0000256" key="2">
    <source>
        <dbReference type="ARBA" id="ARBA00022475"/>
    </source>
</evidence>
<gene>
    <name evidence="7" type="ORF">HLH17_04565</name>
</gene>
<evidence type="ECO:0000313" key="7">
    <source>
        <dbReference type="EMBL" id="NNH76958.1"/>
    </source>
</evidence>
<feature type="transmembrane region" description="Helical" evidence="6">
    <location>
        <begin position="161"/>
        <end position="178"/>
    </location>
</feature>
<reference evidence="7 8" key="1">
    <citation type="submission" date="2020-04" db="EMBL/GenBank/DDBJ databases">
        <title>Acinetobacter Taxon 24.</title>
        <authorList>
            <person name="Nemec A."/>
            <person name="Radolfova-Krizova L."/>
            <person name="Higgins P.G."/>
            <person name="Spanelova P."/>
        </authorList>
    </citation>
    <scope>NUCLEOTIDE SEQUENCE [LARGE SCALE GENOMIC DNA]</scope>
    <source>
        <strain evidence="7 8">ANC 5380</strain>
    </source>
</reference>
<evidence type="ECO:0000256" key="1">
    <source>
        <dbReference type="ARBA" id="ARBA00004651"/>
    </source>
</evidence>
<dbReference type="PANTHER" id="PTHR30250:SF11">
    <property type="entry name" value="O-ANTIGEN TRANSPORTER-RELATED"/>
    <property type="match status" value="1"/>
</dbReference>
<organism evidence="7 8">
    <name type="scientific">Acinetobacter terrae</name>
    <dbReference type="NCBI Taxonomy" id="2731247"/>
    <lineage>
        <taxon>Bacteria</taxon>
        <taxon>Pseudomonadati</taxon>
        <taxon>Pseudomonadota</taxon>
        <taxon>Gammaproteobacteria</taxon>
        <taxon>Moraxellales</taxon>
        <taxon>Moraxellaceae</taxon>
        <taxon>Acinetobacter</taxon>
        <taxon>Acinetobacter Taxon 24</taxon>
    </lineage>
</organism>
<dbReference type="InterPro" id="IPR050833">
    <property type="entry name" value="Poly_Biosynth_Transport"/>
</dbReference>
<feature type="transmembrane region" description="Helical" evidence="6">
    <location>
        <begin position="20"/>
        <end position="46"/>
    </location>
</feature>
<protein>
    <submittedName>
        <fullName evidence="7">Oligosaccharide flippase family protein</fullName>
    </submittedName>
</protein>
<feature type="transmembrane region" description="Helical" evidence="6">
    <location>
        <begin position="306"/>
        <end position="331"/>
    </location>
</feature>
<sequence>MTVKSKKLKSRTRILLENSLASLLTRASNILVTLLLVPLSISALGIENYGVVAMILAFSIFFTFTDFGLGSAIVKTIAEVGENKENFVNAVKIISNAWFFLFFISILIILLSIILYNLNIINYIFMAVTILVAINMPFSLYMRILFAMQKNLQSGLWQTSGKILSLLVIYLYYLFGYIDLNNYIYIFFGVPLLLNVIGTLLFFNKCDYYLPQKKFINLKETATVIKTGFLFLILQVIPYIETGIDTIFLSLKYDLEFIGKYDIFSKLFLYIPALISVAAFPLWPAISKAIVEGDLKWVLILKARVYQFFSFLSLISTIFLAFFSENIVLLWTKKEFSIDTSIVLTLAIVCFLYSMSLMQAMFLNGLGLIKEQVKFYSYYIVIMILLKIIVIMNFGVFWMLNFLILAMGIRWFYMEKIISMSIIEKS</sequence>
<feature type="transmembrane region" description="Helical" evidence="6">
    <location>
        <begin position="375"/>
        <end position="406"/>
    </location>
</feature>